<sequence>MSEAMERPPFVQVPKPSAAEYDRQFTGARSFTKLRTLSLNQADQLLPRLIICASTKSWSPKRRPTRPADSSHCSRQNRRKGANLTRLAYNLRLRGSEPTDRRQTRSDTAWRRKPLRGSVARIK</sequence>
<organism evidence="2 3">
    <name type="scientific">Trichogramma brassicae</name>
    <dbReference type="NCBI Taxonomy" id="86971"/>
    <lineage>
        <taxon>Eukaryota</taxon>
        <taxon>Metazoa</taxon>
        <taxon>Ecdysozoa</taxon>
        <taxon>Arthropoda</taxon>
        <taxon>Hexapoda</taxon>
        <taxon>Insecta</taxon>
        <taxon>Pterygota</taxon>
        <taxon>Neoptera</taxon>
        <taxon>Endopterygota</taxon>
        <taxon>Hymenoptera</taxon>
        <taxon>Apocrita</taxon>
        <taxon>Proctotrupomorpha</taxon>
        <taxon>Chalcidoidea</taxon>
        <taxon>Trichogrammatidae</taxon>
        <taxon>Trichogramma</taxon>
    </lineage>
</organism>
<feature type="region of interest" description="Disordered" evidence="1">
    <location>
        <begin position="56"/>
        <end position="123"/>
    </location>
</feature>
<evidence type="ECO:0000313" key="3">
    <source>
        <dbReference type="Proteomes" id="UP000479190"/>
    </source>
</evidence>
<evidence type="ECO:0000313" key="2">
    <source>
        <dbReference type="EMBL" id="CAB0034769.1"/>
    </source>
</evidence>
<accession>A0A6H5IGB8</accession>
<dbReference type="EMBL" id="CADCXV010000753">
    <property type="protein sequence ID" value="CAB0034769.1"/>
    <property type="molecule type" value="Genomic_DNA"/>
</dbReference>
<gene>
    <name evidence="2" type="ORF">TBRA_LOCUS6667</name>
</gene>
<proteinExistence type="predicted"/>
<dbReference type="AlphaFoldDB" id="A0A6H5IGB8"/>
<evidence type="ECO:0000256" key="1">
    <source>
        <dbReference type="SAM" id="MobiDB-lite"/>
    </source>
</evidence>
<reference evidence="2 3" key="1">
    <citation type="submission" date="2020-02" db="EMBL/GenBank/DDBJ databases">
        <authorList>
            <person name="Ferguson B K."/>
        </authorList>
    </citation>
    <scope>NUCLEOTIDE SEQUENCE [LARGE SCALE GENOMIC DNA]</scope>
</reference>
<feature type="compositionally biased region" description="Basic and acidic residues" evidence="1">
    <location>
        <begin position="94"/>
        <end position="110"/>
    </location>
</feature>
<protein>
    <submittedName>
        <fullName evidence="2">Uncharacterized protein</fullName>
    </submittedName>
</protein>
<name>A0A6H5IGB8_9HYME</name>
<keyword evidence="3" id="KW-1185">Reference proteome</keyword>
<dbReference type="Proteomes" id="UP000479190">
    <property type="component" value="Unassembled WGS sequence"/>
</dbReference>